<feature type="domain" description="BAR" evidence="2">
    <location>
        <begin position="28"/>
        <end position="167"/>
    </location>
</feature>
<evidence type="ECO:0000313" key="4">
    <source>
        <dbReference type="Proteomes" id="UP000746747"/>
    </source>
</evidence>
<evidence type="ECO:0000256" key="1">
    <source>
        <dbReference type="SAM" id="MobiDB-lite"/>
    </source>
</evidence>
<name>A0A8J2M9U0_9BILA</name>
<proteinExistence type="predicted"/>
<evidence type="ECO:0000259" key="2">
    <source>
        <dbReference type="Pfam" id="PF03114"/>
    </source>
</evidence>
<protein>
    <recommendedName>
        <fullName evidence="2">BAR domain-containing protein</fullName>
    </recommendedName>
</protein>
<dbReference type="Gene3D" id="1.20.1270.60">
    <property type="entry name" value="Arfaptin homology (AH) domain/BAR domain"/>
    <property type="match status" value="1"/>
</dbReference>
<feature type="region of interest" description="Disordered" evidence="1">
    <location>
        <begin position="237"/>
        <end position="270"/>
    </location>
</feature>
<dbReference type="OrthoDB" id="5868487at2759"/>
<dbReference type="Proteomes" id="UP000746747">
    <property type="component" value="Unassembled WGS sequence"/>
</dbReference>
<dbReference type="AlphaFoldDB" id="A0A8J2M9U0"/>
<reference evidence="3" key="1">
    <citation type="submission" date="2021-09" db="EMBL/GenBank/DDBJ databases">
        <authorList>
            <consortium name="Pathogen Informatics"/>
        </authorList>
    </citation>
    <scope>NUCLEOTIDE SEQUENCE</scope>
</reference>
<dbReference type="Pfam" id="PF03114">
    <property type="entry name" value="BAR"/>
    <property type="match status" value="1"/>
</dbReference>
<dbReference type="InterPro" id="IPR004148">
    <property type="entry name" value="BAR_dom"/>
</dbReference>
<accession>A0A8J2M9U0</accession>
<dbReference type="SUPFAM" id="SSF103657">
    <property type="entry name" value="BAR/IMD domain-like"/>
    <property type="match status" value="1"/>
</dbReference>
<dbReference type="GO" id="GO:0005737">
    <property type="term" value="C:cytoplasm"/>
    <property type="evidence" value="ECO:0007669"/>
    <property type="project" value="InterPro"/>
</dbReference>
<evidence type="ECO:0000313" key="3">
    <source>
        <dbReference type="EMBL" id="CAG9537977.1"/>
    </source>
</evidence>
<dbReference type="InterPro" id="IPR027267">
    <property type="entry name" value="AH/BAR_dom_sf"/>
</dbReference>
<sequence>MPKTLSEIKKLSAYPENFEKAVGFIKITQEYTVDVVAAIEKLINTSSSKGSKENDLERLAHVAQKYMPYFASGSFYEALQATANVCISIAKQEREAQMEAFQRVVTPMKNWIQEDYPRLMKDIKKCYNLKDKMDRAMASVEARKTPERLMKAEEARNKHQLFFERVENEYQFEQKAKNEFYAAFIKCEAEINAGTAALKETIKYASAEETDLKETKNENEKELEKNTLQKVNLKQMKMEEQMDGLKLEKAEKQIGKQEKDKKSKEGENEI</sequence>
<dbReference type="EMBL" id="CAKAEH010001608">
    <property type="protein sequence ID" value="CAG9537977.1"/>
    <property type="molecule type" value="Genomic_DNA"/>
</dbReference>
<organism evidence="3 4">
    <name type="scientific">Cercopithifilaria johnstoni</name>
    <dbReference type="NCBI Taxonomy" id="2874296"/>
    <lineage>
        <taxon>Eukaryota</taxon>
        <taxon>Metazoa</taxon>
        <taxon>Ecdysozoa</taxon>
        <taxon>Nematoda</taxon>
        <taxon>Chromadorea</taxon>
        <taxon>Rhabditida</taxon>
        <taxon>Spirurina</taxon>
        <taxon>Spiruromorpha</taxon>
        <taxon>Filarioidea</taxon>
        <taxon>Onchocercidae</taxon>
        <taxon>Cercopithifilaria</taxon>
    </lineage>
</organism>
<gene>
    <name evidence="3" type="ORF">CJOHNSTONI_LOCUS7729</name>
</gene>
<comment type="caution">
    <text evidence="3">The sequence shown here is derived from an EMBL/GenBank/DDBJ whole genome shotgun (WGS) entry which is preliminary data.</text>
</comment>
<keyword evidence="4" id="KW-1185">Reference proteome</keyword>